<dbReference type="Proteomes" id="UP001604336">
    <property type="component" value="Unassembled WGS sequence"/>
</dbReference>
<dbReference type="PROSITE" id="PS50097">
    <property type="entry name" value="BTB"/>
    <property type="match status" value="1"/>
</dbReference>
<evidence type="ECO:0000256" key="2">
    <source>
        <dbReference type="SAM" id="MobiDB-lite"/>
    </source>
</evidence>
<evidence type="ECO:0000256" key="1">
    <source>
        <dbReference type="ARBA" id="ARBA00004906"/>
    </source>
</evidence>
<feature type="domain" description="BTB" evidence="3">
    <location>
        <begin position="84"/>
        <end position="154"/>
    </location>
</feature>
<dbReference type="SMART" id="SM00225">
    <property type="entry name" value="BTB"/>
    <property type="match status" value="1"/>
</dbReference>
<dbReference type="Gene3D" id="3.30.710.10">
    <property type="entry name" value="Potassium Channel Kv1.1, Chain A"/>
    <property type="match status" value="1"/>
</dbReference>
<feature type="region of interest" description="Disordered" evidence="2">
    <location>
        <begin position="1"/>
        <end position="52"/>
    </location>
</feature>
<dbReference type="AlphaFoldDB" id="A0ABD1TJJ7"/>
<dbReference type="PANTHER" id="PTHR47369">
    <property type="entry name" value="BTB/POZ DOMAIN-CONTAINING PROTEIN"/>
    <property type="match status" value="1"/>
</dbReference>
<sequence>MEAPPPAAQPQHYRISQHHNHRPYGGGEGGGPVELTKEPSHSDSNNNDNNEDRCGAKLRAQLDCNLTSLCDHIQLEGFNNGAFSDVIVQSMGSVYHLHRLILSRSSYFRNMLQGPWKEANAPVLTLHVDDNNVNGEAMEIALAYLYEHHPKLNENNAFRVLAVASFLDLQSGLIILWDVVEARVVAVQGDKVLQLKNEIDSQNNVDTSMLDETSPHHFEDKEISAICWASSNGSLFIVIMFDVTESLIQSISYQVCFAIFW</sequence>
<reference evidence="5" key="1">
    <citation type="submission" date="2024-07" db="EMBL/GenBank/DDBJ databases">
        <title>Two chromosome-level genome assemblies of Korean endemic species Abeliophyllum distichum and Forsythia ovata (Oleaceae).</title>
        <authorList>
            <person name="Jang H."/>
        </authorList>
    </citation>
    <scope>NUCLEOTIDE SEQUENCE [LARGE SCALE GENOMIC DNA]</scope>
</reference>
<comment type="caution">
    <text evidence="4">The sequence shown here is derived from an EMBL/GenBank/DDBJ whole genome shotgun (WGS) entry which is preliminary data.</text>
</comment>
<gene>
    <name evidence="4" type="ORF">Adt_18510</name>
</gene>
<dbReference type="Pfam" id="PF00651">
    <property type="entry name" value="BTB"/>
    <property type="match status" value="1"/>
</dbReference>
<comment type="pathway">
    <text evidence="1">Protein modification; protein ubiquitination.</text>
</comment>
<protein>
    <submittedName>
        <fullName evidence="4">BTB/POZ domain-containing protein</fullName>
    </submittedName>
</protein>
<dbReference type="PANTHER" id="PTHR47369:SF1">
    <property type="entry name" value="BTB_POZ DOMAIN-CONTAINING PROTEIN"/>
    <property type="match status" value="1"/>
</dbReference>
<accession>A0ABD1TJJ7</accession>
<dbReference type="InterPro" id="IPR011333">
    <property type="entry name" value="SKP1/BTB/POZ_sf"/>
</dbReference>
<dbReference type="InterPro" id="IPR000210">
    <property type="entry name" value="BTB/POZ_dom"/>
</dbReference>
<dbReference type="SUPFAM" id="SSF54695">
    <property type="entry name" value="POZ domain"/>
    <property type="match status" value="1"/>
</dbReference>
<keyword evidence="5" id="KW-1185">Reference proteome</keyword>
<name>A0ABD1TJJ7_9LAMI</name>
<evidence type="ECO:0000313" key="5">
    <source>
        <dbReference type="Proteomes" id="UP001604336"/>
    </source>
</evidence>
<organism evidence="4 5">
    <name type="scientific">Abeliophyllum distichum</name>
    <dbReference type="NCBI Taxonomy" id="126358"/>
    <lineage>
        <taxon>Eukaryota</taxon>
        <taxon>Viridiplantae</taxon>
        <taxon>Streptophyta</taxon>
        <taxon>Embryophyta</taxon>
        <taxon>Tracheophyta</taxon>
        <taxon>Spermatophyta</taxon>
        <taxon>Magnoliopsida</taxon>
        <taxon>eudicotyledons</taxon>
        <taxon>Gunneridae</taxon>
        <taxon>Pentapetalae</taxon>
        <taxon>asterids</taxon>
        <taxon>lamiids</taxon>
        <taxon>Lamiales</taxon>
        <taxon>Oleaceae</taxon>
        <taxon>Forsythieae</taxon>
        <taxon>Abeliophyllum</taxon>
    </lineage>
</organism>
<evidence type="ECO:0000259" key="3">
    <source>
        <dbReference type="PROSITE" id="PS50097"/>
    </source>
</evidence>
<dbReference type="EMBL" id="JBFOLK010000005">
    <property type="protein sequence ID" value="KAL2512910.1"/>
    <property type="molecule type" value="Genomic_DNA"/>
</dbReference>
<proteinExistence type="predicted"/>
<evidence type="ECO:0000313" key="4">
    <source>
        <dbReference type="EMBL" id="KAL2512910.1"/>
    </source>
</evidence>